<dbReference type="Gene3D" id="1.25.40.20">
    <property type="entry name" value="Ankyrin repeat-containing domain"/>
    <property type="match status" value="3"/>
</dbReference>
<dbReference type="STRING" id="661478.OP10G_3461"/>
<dbReference type="InterPro" id="IPR002110">
    <property type="entry name" value="Ankyrin_rpt"/>
</dbReference>
<dbReference type="PROSITE" id="PS50297">
    <property type="entry name" value="ANK_REP_REGION"/>
    <property type="match status" value="2"/>
</dbReference>
<accession>A0A068NYB7</accession>
<proteinExistence type="predicted"/>
<dbReference type="InterPro" id="IPR051165">
    <property type="entry name" value="Multifunctional_ANK_Repeat"/>
</dbReference>
<keyword evidence="2 3" id="KW-0040">ANK repeat</keyword>
<dbReference type="InterPro" id="IPR036770">
    <property type="entry name" value="Ankyrin_rpt-contain_sf"/>
</dbReference>
<dbReference type="PANTHER" id="PTHR24123">
    <property type="entry name" value="ANKYRIN REPEAT-CONTAINING"/>
    <property type="match status" value="1"/>
</dbReference>
<dbReference type="RefSeq" id="WP_025229236.1">
    <property type="nucleotide sequence ID" value="NZ_CP007139.1"/>
</dbReference>
<dbReference type="SUPFAM" id="SSF48403">
    <property type="entry name" value="Ankyrin repeat"/>
    <property type="match status" value="1"/>
</dbReference>
<organism evidence="4 5">
    <name type="scientific">Fimbriimonas ginsengisoli Gsoil 348</name>
    <dbReference type="NCBI Taxonomy" id="661478"/>
    <lineage>
        <taxon>Bacteria</taxon>
        <taxon>Bacillati</taxon>
        <taxon>Armatimonadota</taxon>
        <taxon>Fimbriimonadia</taxon>
        <taxon>Fimbriimonadales</taxon>
        <taxon>Fimbriimonadaceae</taxon>
        <taxon>Fimbriimonas</taxon>
    </lineage>
</organism>
<keyword evidence="1" id="KW-0677">Repeat</keyword>
<feature type="repeat" description="ANK" evidence="3">
    <location>
        <begin position="315"/>
        <end position="347"/>
    </location>
</feature>
<dbReference type="PROSITE" id="PS50088">
    <property type="entry name" value="ANK_REPEAT"/>
    <property type="match status" value="2"/>
</dbReference>
<dbReference type="SMART" id="SM00248">
    <property type="entry name" value="ANK"/>
    <property type="match status" value="4"/>
</dbReference>
<dbReference type="HOGENOM" id="CLU_032709_0_0_0"/>
<sequence>MSTRTLPLRPNLAQLKLQATELRRQYRKDDPAALARVAAHHPKPEDPFKLADAQLVVAKEYGFDSWAKLKHFVETSARLAPVSPHPRFDDAVAAMDAGDVDRLRALLHENPELVHARTNLEPPYHYFTGATLLHHIAGNPDRGRLSGELGPMPENIVEVGRLLLDSGADVHATTLGPNGGRTMGLLVTSKPASDYNVSGPLIDLLLEYGDEIDLSRPDCLYPSLINHAPRAAERMIELGAKADLFAAAALGRLDLVKAAFDEKGRLRSKLKPRGRVLSQRDAIGLAMLVAYVRRQSHVVDYLFEKNGNWDMIGVNNGTALHRAAGDGDLAMVQRLVAKGANVNDRNNPFVATPLSWADHMGQPEVVRWIRENGKVDLHDAVSFGFGEVAETRLSENPASVNERQDQWRIPRATPLHCAAYANKVDMVRLLLDRGADPTLRAGNGQTPREIAASAMAVEAERLLSAAGVGTGSE</sequence>
<dbReference type="Proteomes" id="UP000027982">
    <property type="component" value="Chromosome"/>
</dbReference>
<evidence type="ECO:0000256" key="3">
    <source>
        <dbReference type="PROSITE-ProRule" id="PRU00023"/>
    </source>
</evidence>
<keyword evidence="5" id="KW-1185">Reference proteome</keyword>
<evidence type="ECO:0000313" key="5">
    <source>
        <dbReference type="Proteomes" id="UP000027982"/>
    </source>
</evidence>
<dbReference type="Pfam" id="PF13857">
    <property type="entry name" value="Ank_5"/>
    <property type="match status" value="1"/>
</dbReference>
<evidence type="ECO:0000313" key="4">
    <source>
        <dbReference type="EMBL" id="AIE86829.1"/>
    </source>
</evidence>
<protein>
    <submittedName>
        <fullName evidence="4">Ankyrin</fullName>
    </submittedName>
</protein>
<dbReference type="Pfam" id="PF12796">
    <property type="entry name" value="Ank_2"/>
    <property type="match status" value="1"/>
</dbReference>
<gene>
    <name evidence="4" type="ORF">OP10G_3461</name>
</gene>
<dbReference type="eggNOG" id="COG0666">
    <property type="taxonomic scope" value="Bacteria"/>
</dbReference>
<dbReference type="KEGG" id="fgi:OP10G_3461"/>
<dbReference type="OrthoDB" id="928522at2"/>
<dbReference type="EMBL" id="CP007139">
    <property type="protein sequence ID" value="AIE86829.1"/>
    <property type="molecule type" value="Genomic_DNA"/>
</dbReference>
<dbReference type="PANTHER" id="PTHR24123:SF33">
    <property type="entry name" value="PROTEIN HOS4"/>
    <property type="match status" value="1"/>
</dbReference>
<reference evidence="4 5" key="1">
    <citation type="journal article" date="2014" name="PLoS ONE">
        <title>The first complete genome sequence of the class fimbriimonadia in the phylum armatimonadetes.</title>
        <authorList>
            <person name="Hu Z.Y."/>
            <person name="Wang Y.Z."/>
            <person name="Im W.T."/>
            <person name="Wang S.Y."/>
            <person name="Zhao G.P."/>
            <person name="Zheng H.J."/>
            <person name="Quan Z.X."/>
        </authorList>
    </citation>
    <scope>NUCLEOTIDE SEQUENCE [LARGE SCALE GENOMIC DNA]</scope>
    <source>
        <strain evidence="4">Gsoil 348</strain>
    </source>
</reference>
<dbReference type="AlphaFoldDB" id="A0A068NYB7"/>
<evidence type="ECO:0000256" key="2">
    <source>
        <dbReference type="ARBA" id="ARBA00023043"/>
    </source>
</evidence>
<name>A0A068NYB7_FIMGI</name>
<evidence type="ECO:0000256" key="1">
    <source>
        <dbReference type="ARBA" id="ARBA00022737"/>
    </source>
</evidence>
<feature type="repeat" description="ANK" evidence="3">
    <location>
        <begin position="410"/>
        <end position="442"/>
    </location>
</feature>